<dbReference type="InterPro" id="IPR049979">
    <property type="entry name" value="Cys_resp_CS_actino"/>
</dbReference>
<dbReference type="RefSeq" id="WP_380565964.1">
    <property type="nucleotide sequence ID" value="NZ_JBEUKS010000006.1"/>
</dbReference>
<sequence>MGMGRYDDSVSPGLVDHSFAGSTSRRHVDLLRVSSALCPAVTLRATLRLTGPAR</sequence>
<dbReference type="NCBIfam" id="NF042934">
    <property type="entry name" value="cis_reg_atten"/>
    <property type="match status" value="1"/>
</dbReference>
<organism evidence="1 2">
    <name type="scientific">Streptacidiphilus jeojiensis</name>
    <dbReference type="NCBI Taxonomy" id="3229225"/>
    <lineage>
        <taxon>Bacteria</taxon>
        <taxon>Bacillati</taxon>
        <taxon>Actinomycetota</taxon>
        <taxon>Actinomycetes</taxon>
        <taxon>Kitasatosporales</taxon>
        <taxon>Streptomycetaceae</taxon>
        <taxon>Streptacidiphilus</taxon>
    </lineage>
</organism>
<name>A0ABV6XQD1_9ACTN</name>
<keyword evidence="2" id="KW-1185">Reference proteome</keyword>
<evidence type="ECO:0000313" key="1">
    <source>
        <dbReference type="EMBL" id="MFC1440487.1"/>
    </source>
</evidence>
<accession>A0ABV6XQD1</accession>
<dbReference type="EMBL" id="JBEUKS010000006">
    <property type="protein sequence ID" value="MFC1440487.1"/>
    <property type="molecule type" value="Genomic_DNA"/>
</dbReference>
<dbReference type="Proteomes" id="UP001592581">
    <property type="component" value="Unassembled WGS sequence"/>
</dbReference>
<reference evidence="1 2" key="1">
    <citation type="submission" date="2024-06" db="EMBL/GenBank/DDBJ databases">
        <authorList>
            <person name="Lee S.D."/>
        </authorList>
    </citation>
    <scope>NUCLEOTIDE SEQUENCE [LARGE SCALE GENOMIC DNA]</scope>
    <source>
        <strain evidence="1 2">N1-10</strain>
    </source>
</reference>
<proteinExistence type="predicted"/>
<comment type="caution">
    <text evidence="1">The sequence shown here is derived from an EMBL/GenBank/DDBJ whole genome shotgun (WGS) entry which is preliminary data.</text>
</comment>
<protein>
    <submittedName>
        <fullName evidence="1">Leader peptide</fullName>
    </submittedName>
</protein>
<evidence type="ECO:0000313" key="2">
    <source>
        <dbReference type="Proteomes" id="UP001592581"/>
    </source>
</evidence>
<gene>
    <name evidence="1" type="ORF">ABUW04_19710</name>
</gene>